<dbReference type="OrthoDB" id="7357066at2"/>
<proteinExistence type="predicted"/>
<name>A0A964WS56_9HYPH</name>
<dbReference type="EMBL" id="SPKJ01000004">
    <property type="protein sequence ID" value="MYZ46609.1"/>
    <property type="molecule type" value="Genomic_DNA"/>
</dbReference>
<gene>
    <name evidence="2" type="ORF">E4O86_02590</name>
</gene>
<accession>A0A964WS56</accession>
<keyword evidence="1" id="KW-0812">Transmembrane</keyword>
<dbReference type="RefSeq" id="WP_161138957.1">
    <property type="nucleotide sequence ID" value="NZ_SPKJ01000004.1"/>
</dbReference>
<dbReference type="AlphaFoldDB" id="A0A964WS56"/>
<keyword evidence="1" id="KW-1133">Transmembrane helix</keyword>
<dbReference type="Proteomes" id="UP000773614">
    <property type="component" value="Unassembled WGS sequence"/>
</dbReference>
<evidence type="ECO:0000256" key="1">
    <source>
        <dbReference type="SAM" id="Phobius"/>
    </source>
</evidence>
<organism evidence="2 3">
    <name type="scientific">Propylenella binzhouense</name>
    <dbReference type="NCBI Taxonomy" id="2555902"/>
    <lineage>
        <taxon>Bacteria</taxon>
        <taxon>Pseudomonadati</taxon>
        <taxon>Pseudomonadota</taxon>
        <taxon>Alphaproteobacteria</taxon>
        <taxon>Hyphomicrobiales</taxon>
        <taxon>Propylenellaceae</taxon>
        <taxon>Propylenella</taxon>
    </lineage>
</organism>
<evidence type="ECO:0000313" key="2">
    <source>
        <dbReference type="EMBL" id="MYZ46609.1"/>
    </source>
</evidence>
<sequence length="176" mass="19361">MDTRQLRFESMRDLYQTQRDRRDAIRSSVATPVAAFAFSIFDLSTLATHYDVDNLGSVPGILIAAIAICSVATLLYAALLIISVERNFIYIDPPDLEGMVDAEASIRRSTEASDEDETADQMQDLLAGSYDIIYRRYFAANEQAARDRTLGLRLILCALAAIAVAFLILPFQGGGS</sequence>
<keyword evidence="1" id="KW-0472">Membrane</keyword>
<keyword evidence="3" id="KW-1185">Reference proteome</keyword>
<protein>
    <submittedName>
        <fullName evidence="2">Uncharacterized protein</fullName>
    </submittedName>
</protein>
<evidence type="ECO:0000313" key="3">
    <source>
        <dbReference type="Proteomes" id="UP000773614"/>
    </source>
</evidence>
<comment type="caution">
    <text evidence="2">The sequence shown here is derived from an EMBL/GenBank/DDBJ whole genome shotgun (WGS) entry which is preliminary data.</text>
</comment>
<feature type="transmembrane region" description="Helical" evidence="1">
    <location>
        <begin position="150"/>
        <end position="171"/>
    </location>
</feature>
<feature type="transmembrane region" description="Helical" evidence="1">
    <location>
        <begin position="61"/>
        <end position="82"/>
    </location>
</feature>
<feature type="transmembrane region" description="Helical" evidence="1">
    <location>
        <begin position="24"/>
        <end position="41"/>
    </location>
</feature>
<reference evidence="2" key="1">
    <citation type="submission" date="2019-03" db="EMBL/GenBank/DDBJ databases">
        <title>Afifella sp. nov., isolated from activated sludge.</title>
        <authorList>
            <person name="Li Q."/>
            <person name="Liu Y."/>
        </authorList>
    </citation>
    <scope>NUCLEOTIDE SEQUENCE</scope>
    <source>
        <strain evidence="2">L72</strain>
    </source>
</reference>